<dbReference type="CDD" id="cd05237">
    <property type="entry name" value="UDP_invert_4-6DH_SDR_e"/>
    <property type="match status" value="1"/>
</dbReference>
<dbReference type="Gene3D" id="3.40.50.720">
    <property type="entry name" value="NAD(P)-binding Rossmann-like Domain"/>
    <property type="match status" value="2"/>
</dbReference>
<protein>
    <submittedName>
        <fullName evidence="4">Putative nucleoside-diphosphate sugar epimerase</fullName>
    </submittedName>
</protein>
<comment type="caution">
    <text evidence="4">The sequence shown here is derived from an EMBL/GenBank/DDBJ whole genome shotgun (WGS) entry which is preliminary data.</text>
</comment>
<name>A0A2S9H5J5_9BURK</name>
<dbReference type="Pfam" id="PF13727">
    <property type="entry name" value="CoA_binding_3"/>
    <property type="match status" value="1"/>
</dbReference>
<evidence type="ECO:0000313" key="4">
    <source>
        <dbReference type="EMBL" id="PRC95260.1"/>
    </source>
</evidence>
<keyword evidence="2" id="KW-0812">Transmembrane</keyword>
<accession>A0A2S9H5J5</accession>
<feature type="transmembrane region" description="Helical" evidence="2">
    <location>
        <begin position="79"/>
        <end position="99"/>
    </location>
</feature>
<reference evidence="4 5" key="1">
    <citation type="submission" date="2018-02" db="EMBL/GenBank/DDBJ databases">
        <title>Solimicrobium silvestre gen. nov., sp. nov., isolated from alpine forest soil.</title>
        <authorList>
            <person name="Margesin R."/>
            <person name="Albuquerque L."/>
            <person name="Zhang D.-C."/>
            <person name="Froufe H.J.C."/>
            <person name="Severino R."/>
            <person name="Roxo I."/>
            <person name="Egas C."/>
            <person name="Da Costa M.S."/>
        </authorList>
    </citation>
    <scope>NUCLEOTIDE SEQUENCE [LARGE SCALE GENOMIC DNA]</scope>
    <source>
        <strain evidence="4 5">S20-91</strain>
    </source>
</reference>
<comment type="similarity">
    <text evidence="1">Belongs to the polysaccharide synthase family.</text>
</comment>
<feature type="domain" description="Polysaccharide biosynthesis protein CapD-like" evidence="3">
    <location>
        <begin position="282"/>
        <end position="585"/>
    </location>
</feature>
<dbReference type="OrthoDB" id="9803111at2"/>
<feature type="transmembrane region" description="Helical" evidence="2">
    <location>
        <begin position="14"/>
        <end position="34"/>
    </location>
</feature>
<feature type="transmembrane region" description="Helical" evidence="2">
    <location>
        <begin position="105"/>
        <end position="124"/>
    </location>
</feature>
<dbReference type="PANTHER" id="PTHR43318:SF1">
    <property type="entry name" value="POLYSACCHARIDE BIOSYNTHESIS PROTEIN EPSC-RELATED"/>
    <property type="match status" value="1"/>
</dbReference>
<gene>
    <name evidence="4" type="ORF">S2091_0455</name>
</gene>
<dbReference type="PANTHER" id="PTHR43318">
    <property type="entry name" value="UDP-N-ACETYLGLUCOSAMINE 4,6-DEHYDRATASE"/>
    <property type="match status" value="1"/>
</dbReference>
<organism evidence="4 5">
    <name type="scientific">Solimicrobium silvestre</name>
    <dbReference type="NCBI Taxonomy" id="2099400"/>
    <lineage>
        <taxon>Bacteria</taxon>
        <taxon>Pseudomonadati</taxon>
        <taxon>Pseudomonadota</taxon>
        <taxon>Betaproteobacteria</taxon>
        <taxon>Burkholderiales</taxon>
        <taxon>Oxalobacteraceae</taxon>
        <taxon>Solimicrobium</taxon>
    </lineage>
</organism>
<dbReference type="InterPro" id="IPR003869">
    <property type="entry name" value="Polysac_CapD-like"/>
</dbReference>
<dbReference type="InterPro" id="IPR036291">
    <property type="entry name" value="NAD(P)-bd_dom_sf"/>
</dbReference>
<dbReference type="Pfam" id="PF02719">
    <property type="entry name" value="Polysacc_synt_2"/>
    <property type="match status" value="1"/>
</dbReference>
<evidence type="ECO:0000313" key="5">
    <source>
        <dbReference type="Proteomes" id="UP000237839"/>
    </source>
</evidence>
<dbReference type="RefSeq" id="WP_105530129.1">
    <property type="nucleotide sequence ID" value="NZ_PUGF01000001.1"/>
</dbReference>
<proteinExistence type="inferred from homology"/>
<evidence type="ECO:0000256" key="2">
    <source>
        <dbReference type="SAM" id="Phobius"/>
    </source>
</evidence>
<dbReference type="EMBL" id="PUGF01000001">
    <property type="protein sequence ID" value="PRC95260.1"/>
    <property type="molecule type" value="Genomic_DNA"/>
</dbReference>
<evidence type="ECO:0000256" key="1">
    <source>
        <dbReference type="ARBA" id="ARBA00007430"/>
    </source>
</evidence>
<evidence type="ECO:0000259" key="3">
    <source>
        <dbReference type="Pfam" id="PF02719"/>
    </source>
</evidence>
<sequence>MTRFLSLTRFQKQCIAVSADLFFLPFMFLTALWMRFDVVDYLLIKQFGVLIIAAPLIAIPIFIRLGLYRAVIRFVDQKIVFVVVYGVTLTVFVLLALAVFLHVGILSRAVFGIFGISAVMYMLASRFMARAYLLQLSNNDNAIRVAIYGAGHTGAHIATAFNASHDYIPMFLIDDKKELQGATIAGIRVYPSTDLPELIAKNRVQEIHLVMPSTPKKTQSVILNRLEKLRVKVRITPPIRDLLNGELTVKDLREIEIEDLLGRDSVEPNHALIAACIADKIVLVSGAGGSIGSELCRQILLQKPTRLILLDTSEFALYTIEKELASLKTSHALSTQIMPFLVSVLETEKCQQILSTFNVQTVYHAAAFKHVPLVEQNPIEGIRNNVFGTLSIAKASMHAGVANFVLISTDKAVRPTNVMGATKRLAELVLQGLSAQKTVDQIAVTQKSNTRFCMVRFGNVLGSSGSVVPLFRQQIMAGGPITLTHPDITRYFMTIPEAAQLVLQAGSMGAGGDVFVLDMGEPVKILDLAERMVHLSGLSLTSESSESNAIEIQHVGLRPGEKLFEELLIGDNVDGTEHPLIMRAEESMIAWPVLQVLLDKLDIACRNFAYEKVRELLLEAVKEYQPQCGIEDMIWHEEKKRPLYENGKHVNDRKLH</sequence>
<dbReference type="Proteomes" id="UP000237839">
    <property type="component" value="Unassembled WGS sequence"/>
</dbReference>
<feature type="transmembrane region" description="Helical" evidence="2">
    <location>
        <begin position="46"/>
        <end position="67"/>
    </location>
</feature>
<keyword evidence="2" id="KW-1133">Transmembrane helix</keyword>
<keyword evidence="2" id="KW-0472">Membrane</keyword>
<dbReference type="SUPFAM" id="SSF51735">
    <property type="entry name" value="NAD(P)-binding Rossmann-fold domains"/>
    <property type="match status" value="2"/>
</dbReference>
<dbReference type="InterPro" id="IPR051203">
    <property type="entry name" value="Polysaccharide_Synthase-Rel"/>
</dbReference>
<keyword evidence="5" id="KW-1185">Reference proteome</keyword>
<dbReference type="AlphaFoldDB" id="A0A2S9H5J5"/>